<gene>
    <name evidence="2" type="ORF">IGS68_21775</name>
</gene>
<dbReference type="PANTHER" id="PTHR43581">
    <property type="entry name" value="ATP/GTP PHOSPHATASE"/>
    <property type="match status" value="1"/>
</dbReference>
<feature type="domain" description="AAA+ ATPase" evidence="1">
    <location>
        <begin position="23"/>
        <end position="342"/>
    </location>
</feature>
<dbReference type="Pfam" id="PF13304">
    <property type="entry name" value="AAA_21"/>
    <property type="match status" value="1"/>
</dbReference>
<dbReference type="PANTHER" id="PTHR43581:SF4">
    <property type="entry name" value="ATP_GTP PHOSPHATASE"/>
    <property type="match status" value="1"/>
</dbReference>
<dbReference type="InterPro" id="IPR051396">
    <property type="entry name" value="Bact_Antivir_Def_Nuclease"/>
</dbReference>
<reference evidence="2" key="1">
    <citation type="submission" date="2021-02" db="EMBL/GenBank/DDBJ databases">
        <title>Skermanella TT6 skin isolate.</title>
        <authorList>
            <person name="Lee K."/>
            <person name="Ganzorig M."/>
        </authorList>
    </citation>
    <scope>NUCLEOTIDE SEQUENCE</scope>
    <source>
        <strain evidence="2">TT6</strain>
    </source>
</reference>
<organism evidence="2 3">
    <name type="scientific">Skermanella cutis</name>
    <dbReference type="NCBI Taxonomy" id="2775420"/>
    <lineage>
        <taxon>Bacteria</taxon>
        <taxon>Pseudomonadati</taxon>
        <taxon>Pseudomonadota</taxon>
        <taxon>Alphaproteobacteria</taxon>
        <taxon>Rhodospirillales</taxon>
        <taxon>Azospirillaceae</taxon>
        <taxon>Skermanella</taxon>
    </lineage>
</organism>
<keyword evidence="3" id="KW-1185">Reference proteome</keyword>
<name>A0ABX7B476_9PROT</name>
<evidence type="ECO:0000313" key="2">
    <source>
        <dbReference type="EMBL" id="QQP88625.1"/>
    </source>
</evidence>
<dbReference type="EMBL" id="CP067420">
    <property type="protein sequence ID" value="QQP88625.1"/>
    <property type="molecule type" value="Genomic_DNA"/>
</dbReference>
<dbReference type="Gene3D" id="3.40.50.300">
    <property type="entry name" value="P-loop containing nucleotide triphosphate hydrolases"/>
    <property type="match status" value="2"/>
</dbReference>
<dbReference type="Proteomes" id="UP000595197">
    <property type="component" value="Chromosome"/>
</dbReference>
<dbReference type="SMART" id="SM00382">
    <property type="entry name" value="AAA"/>
    <property type="match status" value="1"/>
</dbReference>
<dbReference type="RefSeq" id="WP_201073797.1">
    <property type="nucleotide sequence ID" value="NZ_CP067420.1"/>
</dbReference>
<dbReference type="InterPro" id="IPR003593">
    <property type="entry name" value="AAA+_ATPase"/>
</dbReference>
<accession>A0ABX7B476</accession>
<sequence length="369" mass="41589">MRHIDSLHIGSFRGLRDVKLDQLADVNIFVGRNNSGKTTLLESLAVLANARSPLEWSWIAQRREGRFSSFAGSFLDNIKWLFPQTPEMGPGPYNGRLELSTSGPEFEHRLVSSISEVFGLWPEETADPNSPQASGRFDRQRRGIRIKHQVTRSGSDGQEGSAGDARVYWEDEVHQLALFPDTLIPMEFLVPYSHRIEPTQQGSFSTATQLGRKDQIVALLADIDPSIRGIELLNLMGQRPEIFINHAKAGMIPLKLLGDVIRRAFIIASTIPQVEGGFLLIDEIESAIHYSALNKLFAWLTSACRQFKVQLFVTTHSLEALDAILYENPEHLDQIAGYRIEETDGRQQVRRFDGAMMKRLILDRGLDIR</sequence>
<evidence type="ECO:0000259" key="1">
    <source>
        <dbReference type="SMART" id="SM00382"/>
    </source>
</evidence>
<dbReference type="SUPFAM" id="SSF52540">
    <property type="entry name" value="P-loop containing nucleoside triphosphate hydrolases"/>
    <property type="match status" value="1"/>
</dbReference>
<dbReference type="InterPro" id="IPR003959">
    <property type="entry name" value="ATPase_AAA_core"/>
</dbReference>
<evidence type="ECO:0000313" key="3">
    <source>
        <dbReference type="Proteomes" id="UP000595197"/>
    </source>
</evidence>
<protein>
    <submittedName>
        <fullName evidence="2">AAA family ATPase</fullName>
    </submittedName>
</protein>
<dbReference type="InterPro" id="IPR027417">
    <property type="entry name" value="P-loop_NTPase"/>
</dbReference>
<proteinExistence type="predicted"/>